<keyword evidence="1" id="KW-1133">Transmembrane helix</keyword>
<keyword evidence="1" id="KW-0812">Transmembrane</keyword>
<dbReference type="SUPFAM" id="SSF54523">
    <property type="entry name" value="Pili subunits"/>
    <property type="match status" value="1"/>
</dbReference>
<dbReference type="KEGG" id="cct:CC1_33230"/>
<dbReference type="RefSeq" id="WP_015515378.1">
    <property type="nucleotide sequence ID" value="NC_021009.1"/>
</dbReference>
<organism evidence="2 3">
    <name type="scientific">Coprococcus catus GD/7</name>
    <dbReference type="NCBI Taxonomy" id="717962"/>
    <lineage>
        <taxon>Bacteria</taxon>
        <taxon>Bacillati</taxon>
        <taxon>Bacillota</taxon>
        <taxon>Clostridia</taxon>
        <taxon>Lachnospirales</taxon>
        <taxon>Lachnospiraceae</taxon>
        <taxon>Coprococcus</taxon>
    </lineage>
</organism>
<evidence type="ECO:0000313" key="3">
    <source>
        <dbReference type="Proteomes" id="UP000008798"/>
    </source>
</evidence>
<protein>
    <submittedName>
        <fullName evidence="2">Prepilin-type N-terminal cleavage/methylation domain</fullName>
    </submittedName>
</protein>
<dbReference type="Pfam" id="PF07963">
    <property type="entry name" value="N_methyl"/>
    <property type="match status" value="1"/>
</dbReference>
<name>D4JBY7_9FIRM</name>
<dbReference type="NCBIfam" id="TIGR02532">
    <property type="entry name" value="IV_pilin_GFxxxE"/>
    <property type="match status" value="1"/>
</dbReference>
<dbReference type="STRING" id="717962.CC1_33230"/>
<keyword evidence="1" id="KW-0472">Membrane</keyword>
<feature type="transmembrane region" description="Helical" evidence="1">
    <location>
        <begin position="20"/>
        <end position="38"/>
    </location>
</feature>
<dbReference type="Proteomes" id="UP000008798">
    <property type="component" value="Chromosome"/>
</dbReference>
<dbReference type="PROSITE" id="PS00409">
    <property type="entry name" value="PROKAR_NTER_METHYL"/>
    <property type="match status" value="1"/>
</dbReference>
<evidence type="ECO:0000313" key="2">
    <source>
        <dbReference type="EMBL" id="CBK81858.1"/>
    </source>
</evidence>
<proteinExistence type="predicted"/>
<reference evidence="2 3" key="1">
    <citation type="submission" date="2010-03" db="EMBL/GenBank/DDBJ databases">
        <title>The genome sequence of Coprococcus catus GD/7.</title>
        <authorList>
            <consortium name="metaHIT consortium -- http://www.metahit.eu/"/>
            <person name="Pajon A."/>
            <person name="Turner K."/>
            <person name="Parkhill J."/>
            <person name="Duncan S."/>
            <person name="Flint H."/>
        </authorList>
    </citation>
    <scope>NUCLEOTIDE SEQUENCE [LARGE SCALE GENOMIC DNA]</scope>
    <source>
        <strain evidence="2 3">GD/7</strain>
    </source>
</reference>
<gene>
    <name evidence="2" type="ORF">CC1_33230</name>
</gene>
<dbReference type="HOGENOM" id="CLU_1400414_0_0_9"/>
<dbReference type="EMBL" id="FP929038">
    <property type="protein sequence ID" value="CBK81858.1"/>
    <property type="molecule type" value="Genomic_DNA"/>
</dbReference>
<dbReference type="InterPro" id="IPR012902">
    <property type="entry name" value="N_methyl_site"/>
</dbReference>
<dbReference type="PATRIC" id="fig|717962.3.peg.3195"/>
<accession>D4JBY7</accession>
<reference evidence="2 3" key="2">
    <citation type="submission" date="2010-03" db="EMBL/GenBank/DDBJ databases">
        <authorList>
            <person name="Pajon A."/>
        </authorList>
    </citation>
    <scope>NUCLEOTIDE SEQUENCE [LARGE SCALE GENOMIC DNA]</scope>
    <source>
        <strain evidence="2 3">GD/7</strain>
    </source>
</reference>
<dbReference type="AlphaFoldDB" id="D4JBY7"/>
<sequence length="194" mass="21769">MEHRKYPAKLNNRGLTLIELIAVIAIIGVFGVVIASFITSTANFYRHASDNANVQRNMQNTLESIENLVLDTNQSISYQADGSVVENDIGQNEAVEKMLVMESVTEDDKGNKVETVDVLRWRPDEQKLYYIRNPQNYGTIYGDVLAENVSGFNVDISKAKTEGVVRFQLSMTKRGEKITQTYTVALRNQLGTES</sequence>
<dbReference type="InterPro" id="IPR045584">
    <property type="entry name" value="Pilin-like"/>
</dbReference>
<evidence type="ECO:0000256" key="1">
    <source>
        <dbReference type="SAM" id="Phobius"/>
    </source>
</evidence>